<organism evidence="1 2">
    <name type="scientific">Ceriporiopsis subvermispora (strain B)</name>
    <name type="common">White-rot fungus</name>
    <name type="synonym">Gelatoporia subvermispora</name>
    <dbReference type="NCBI Taxonomy" id="914234"/>
    <lineage>
        <taxon>Eukaryota</taxon>
        <taxon>Fungi</taxon>
        <taxon>Dikarya</taxon>
        <taxon>Basidiomycota</taxon>
        <taxon>Agaricomycotina</taxon>
        <taxon>Agaricomycetes</taxon>
        <taxon>Polyporales</taxon>
        <taxon>Gelatoporiaceae</taxon>
        <taxon>Gelatoporia</taxon>
    </lineage>
</organism>
<evidence type="ECO:0000313" key="2">
    <source>
        <dbReference type="Proteomes" id="UP000016930"/>
    </source>
</evidence>
<dbReference type="AlphaFoldDB" id="M2RC91"/>
<proteinExistence type="predicted"/>
<gene>
    <name evidence="1" type="ORF">CERSUDRAFT_115414</name>
</gene>
<dbReference type="EMBL" id="KB445798">
    <property type="protein sequence ID" value="EMD36406.1"/>
    <property type="molecule type" value="Genomic_DNA"/>
</dbReference>
<dbReference type="Proteomes" id="UP000016930">
    <property type="component" value="Unassembled WGS sequence"/>
</dbReference>
<dbReference type="HOGENOM" id="CLU_2885575_0_0_1"/>
<protein>
    <submittedName>
        <fullName evidence="1">Uncharacterized protein</fullName>
    </submittedName>
</protein>
<name>M2RC91_CERS8</name>
<keyword evidence="2" id="KW-1185">Reference proteome</keyword>
<reference evidence="1 2" key="1">
    <citation type="journal article" date="2012" name="Proc. Natl. Acad. Sci. U.S.A.">
        <title>Comparative genomics of Ceriporiopsis subvermispora and Phanerochaete chrysosporium provide insight into selective ligninolysis.</title>
        <authorList>
            <person name="Fernandez-Fueyo E."/>
            <person name="Ruiz-Duenas F.J."/>
            <person name="Ferreira P."/>
            <person name="Floudas D."/>
            <person name="Hibbett D.S."/>
            <person name="Canessa P."/>
            <person name="Larrondo L.F."/>
            <person name="James T.Y."/>
            <person name="Seelenfreund D."/>
            <person name="Lobos S."/>
            <person name="Polanco R."/>
            <person name="Tello M."/>
            <person name="Honda Y."/>
            <person name="Watanabe T."/>
            <person name="Watanabe T."/>
            <person name="Ryu J.S."/>
            <person name="Kubicek C.P."/>
            <person name="Schmoll M."/>
            <person name="Gaskell J."/>
            <person name="Hammel K.E."/>
            <person name="St John F.J."/>
            <person name="Vanden Wymelenberg A."/>
            <person name="Sabat G."/>
            <person name="Splinter BonDurant S."/>
            <person name="Syed K."/>
            <person name="Yadav J.S."/>
            <person name="Doddapaneni H."/>
            <person name="Subramanian V."/>
            <person name="Lavin J.L."/>
            <person name="Oguiza J.A."/>
            <person name="Perez G."/>
            <person name="Pisabarro A.G."/>
            <person name="Ramirez L."/>
            <person name="Santoyo F."/>
            <person name="Master E."/>
            <person name="Coutinho P.M."/>
            <person name="Henrissat B."/>
            <person name="Lombard V."/>
            <person name="Magnuson J.K."/>
            <person name="Kuees U."/>
            <person name="Hori C."/>
            <person name="Igarashi K."/>
            <person name="Samejima M."/>
            <person name="Held B.W."/>
            <person name="Barry K.W."/>
            <person name="LaButti K.M."/>
            <person name="Lapidus A."/>
            <person name="Lindquist E.A."/>
            <person name="Lucas S.M."/>
            <person name="Riley R."/>
            <person name="Salamov A.A."/>
            <person name="Hoffmeister D."/>
            <person name="Schwenk D."/>
            <person name="Hadar Y."/>
            <person name="Yarden O."/>
            <person name="de Vries R.P."/>
            <person name="Wiebenga A."/>
            <person name="Stenlid J."/>
            <person name="Eastwood D."/>
            <person name="Grigoriev I.V."/>
            <person name="Berka R.M."/>
            <person name="Blanchette R.A."/>
            <person name="Kersten P."/>
            <person name="Martinez A.T."/>
            <person name="Vicuna R."/>
            <person name="Cullen D."/>
        </authorList>
    </citation>
    <scope>NUCLEOTIDE SEQUENCE [LARGE SCALE GENOMIC DNA]</scope>
    <source>
        <strain evidence="1 2">B</strain>
    </source>
</reference>
<accession>M2RC91</accession>
<sequence length="63" mass="7537">MIWLTRYTRDGALAEDMHGSRLRQGLSDDQLNLHRGVHLMYQSYSYRRFLMSAWIHPILDFVP</sequence>
<evidence type="ECO:0000313" key="1">
    <source>
        <dbReference type="EMBL" id="EMD36406.1"/>
    </source>
</evidence>